<dbReference type="RefSeq" id="WP_069319278.1">
    <property type="nucleotide sequence ID" value="NZ_MDDS01000008.1"/>
</dbReference>
<sequence length="177" mass="19443">MSKTQGYQINNAAVLREERNRILVAARELLVPEGSDRASEPYLFMAGEPVDLTVLKIVSSLMEQTGSDIVYFEFEPGNAVLRPRSITVFASREGVTHMVRRCDLWMHRRGGGCVLIPTASVGHLVFERDEMVHLAGKPCGSTAAGITRAKHAVRRRAAAAPSQECRRYIHSTLPAAG</sequence>
<comment type="caution">
    <text evidence="1">The sequence shown here is derived from an EMBL/GenBank/DDBJ whole genome shotgun (WGS) entry which is preliminary data.</text>
</comment>
<evidence type="ECO:0000313" key="2">
    <source>
        <dbReference type="Proteomes" id="UP000094487"/>
    </source>
</evidence>
<gene>
    <name evidence="1" type="ORF">BFL28_12145</name>
</gene>
<protein>
    <submittedName>
        <fullName evidence="1">Uncharacterized protein</fullName>
    </submittedName>
</protein>
<reference evidence="1 2" key="1">
    <citation type="submission" date="2016-08" db="EMBL/GenBank/DDBJ databases">
        <title>Draft genome of the agarase producing Sphingomonas sp. MCT13.</title>
        <authorList>
            <person name="D'Andrea M.M."/>
            <person name="Rossolini G.M."/>
            <person name="Thaller M.C."/>
        </authorList>
    </citation>
    <scope>NUCLEOTIDE SEQUENCE [LARGE SCALE GENOMIC DNA]</scope>
    <source>
        <strain evidence="1 2">MCT13</strain>
    </source>
</reference>
<evidence type="ECO:0000313" key="1">
    <source>
        <dbReference type="EMBL" id="ODP39103.1"/>
    </source>
</evidence>
<proteinExistence type="predicted"/>
<keyword evidence="2" id="KW-1185">Reference proteome</keyword>
<accession>A0A1E3LZE6</accession>
<dbReference type="AlphaFoldDB" id="A0A1E3LZE6"/>
<dbReference type="EMBL" id="MDDS01000008">
    <property type="protein sequence ID" value="ODP39103.1"/>
    <property type="molecule type" value="Genomic_DNA"/>
</dbReference>
<organism evidence="1 2">
    <name type="scientific">Sphingomonas turrisvirgatae</name>
    <dbReference type="NCBI Taxonomy" id="1888892"/>
    <lineage>
        <taxon>Bacteria</taxon>
        <taxon>Pseudomonadati</taxon>
        <taxon>Pseudomonadota</taxon>
        <taxon>Alphaproteobacteria</taxon>
        <taxon>Sphingomonadales</taxon>
        <taxon>Sphingomonadaceae</taxon>
        <taxon>Sphingomonas</taxon>
    </lineage>
</organism>
<name>A0A1E3LZE6_9SPHN</name>
<dbReference type="Proteomes" id="UP000094487">
    <property type="component" value="Unassembled WGS sequence"/>
</dbReference>